<gene>
    <name evidence="2" type="ORF">F1C12_05480</name>
</gene>
<dbReference type="AlphaFoldDB" id="A0A7G6Y810"/>
<dbReference type="RefSeq" id="WP_185277800.1">
    <property type="nucleotide sequence ID" value="NZ_CP043641.1"/>
</dbReference>
<dbReference type="EMBL" id="CP043641">
    <property type="protein sequence ID" value="QNE34625.1"/>
    <property type="molecule type" value="Genomic_DNA"/>
</dbReference>
<reference evidence="3" key="1">
    <citation type="submission" date="2019-09" db="EMBL/GenBank/DDBJ databases">
        <title>Antimicrobial potential of Antarctic Bacteria.</title>
        <authorList>
            <person name="Benaud N."/>
            <person name="Edwards R.J."/>
            <person name="Ferrari B.C."/>
        </authorList>
    </citation>
    <scope>NUCLEOTIDE SEQUENCE [LARGE SCALE GENOMIC DNA]</scope>
    <source>
        <strain evidence="3">INR9</strain>
    </source>
</reference>
<dbReference type="KEGG" id="lse:F1C12_05480"/>
<evidence type="ECO:0000313" key="3">
    <source>
        <dbReference type="Proteomes" id="UP000515511"/>
    </source>
</evidence>
<dbReference type="Proteomes" id="UP000515511">
    <property type="component" value="Chromosome"/>
</dbReference>
<accession>A0A7G6Y810</accession>
<keyword evidence="1" id="KW-1133">Transmembrane helix</keyword>
<feature type="transmembrane region" description="Helical" evidence="1">
    <location>
        <begin position="34"/>
        <end position="54"/>
    </location>
</feature>
<evidence type="ECO:0000256" key="1">
    <source>
        <dbReference type="SAM" id="Phobius"/>
    </source>
</evidence>
<keyword evidence="1" id="KW-0472">Membrane</keyword>
<evidence type="ECO:0000313" key="2">
    <source>
        <dbReference type="EMBL" id="QNE34625.1"/>
    </source>
</evidence>
<organism evidence="2 3">
    <name type="scientific">Leifsonia shinshuensis</name>
    <dbReference type="NCBI Taxonomy" id="150026"/>
    <lineage>
        <taxon>Bacteria</taxon>
        <taxon>Bacillati</taxon>
        <taxon>Actinomycetota</taxon>
        <taxon>Actinomycetes</taxon>
        <taxon>Micrococcales</taxon>
        <taxon>Microbacteriaceae</taxon>
        <taxon>Leifsonia</taxon>
    </lineage>
</organism>
<proteinExistence type="predicted"/>
<keyword evidence="1" id="KW-0812">Transmembrane</keyword>
<name>A0A7G6Y810_9MICO</name>
<sequence length="60" mass="6134">MLVLTAPLGLAGFCPSGGECVITPTNILAMPVPPWLWAVVTPVVVAALIAGVLLPRRGRG</sequence>
<protein>
    <submittedName>
        <fullName evidence="2">Uncharacterized protein</fullName>
    </submittedName>
</protein>